<accession>A0A836L278</accession>
<protein>
    <submittedName>
        <fullName evidence="2">Uncharacterized protein</fullName>
    </submittedName>
</protein>
<feature type="region of interest" description="Disordered" evidence="1">
    <location>
        <begin position="326"/>
        <end position="346"/>
    </location>
</feature>
<feature type="compositionally biased region" description="Basic and acidic residues" evidence="1">
    <location>
        <begin position="268"/>
        <end position="278"/>
    </location>
</feature>
<dbReference type="SMR" id="A0A836L278"/>
<evidence type="ECO:0000256" key="1">
    <source>
        <dbReference type="SAM" id="MobiDB-lite"/>
    </source>
</evidence>
<dbReference type="RefSeq" id="XP_067181025.1">
    <property type="nucleotide sequence ID" value="XM_067324668.1"/>
</dbReference>
<dbReference type="AlphaFoldDB" id="A0A836L278"/>
<sequence length="665" mass="68668">MSMQLFSFGHPCEHQLHRACIGGLNCPLNGYPDTWCCSFIKGKINFKRDRPCEGPRCFWDYVHPSQSQFDEVTQVLEQSRPIAAKLDESSDTDLLSFHISNPHIIDTVQCALHMMRQPPSVCARRVGQLLAYAAVLAGDQDVFVQLLKTMKKPVDGYILGAYAFLTQSKGGIAGGAGRGGSGAKRSNKRKDGKEDIAATLANIMVELMNAALSLGGQLVDREDQHVLQAMLIKALSAYPKSDRRHQDMLERAVAKFGHRRLEDEEEAAAERETAKREAASAASTAAAAAPPPTATTKQDAAGSCAATPVTATAGAGSAASAVAAGSSSAEPATREEATAAAVSRGPATATVTATADATAVPAVQAPSAAAGAPRTASRSGAAAAAAATAPGVAAEGTVKAAVPSVPPTAGEGAVAMVMGTGSAATTRVAGPSTPKPTASPVPGTPGLGAPSTPSVTAANTATAVAPMTPPTFSTAIAVRSPAAMAARPCSPAACDTTTAAPGGQPTAASAAPAVSPPPPARTAMVGISKLQPYLAARAAGMREEWPGVPPIYSPKSHASGLFICGGQFTVEPLVWNCAPLGDAAANRRLDTPTREYMRMKEENRRRQRAAREAHQACLAEIESGSHPVTSQRLQRTFSLRVDDSIDSWELDETDLEGSSSDFSFD</sequence>
<gene>
    <name evidence="2" type="ORF">LSCM1_07292</name>
</gene>
<organism evidence="2 3">
    <name type="scientific">Leishmania martiniquensis</name>
    <dbReference type="NCBI Taxonomy" id="1580590"/>
    <lineage>
        <taxon>Eukaryota</taxon>
        <taxon>Discoba</taxon>
        <taxon>Euglenozoa</taxon>
        <taxon>Kinetoplastea</taxon>
        <taxon>Metakinetoplastina</taxon>
        <taxon>Trypanosomatida</taxon>
        <taxon>Trypanosomatidae</taxon>
        <taxon>Leishmaniinae</taxon>
        <taxon>Leishmania</taxon>
    </lineage>
</organism>
<keyword evidence="3" id="KW-1185">Reference proteome</keyword>
<name>A0A836L278_9TRYP</name>
<feature type="compositionally biased region" description="Low complexity" evidence="1">
    <location>
        <begin position="496"/>
        <end position="513"/>
    </location>
</feature>
<dbReference type="Proteomes" id="UP000673552">
    <property type="component" value="Chromosome 7"/>
</dbReference>
<evidence type="ECO:0000313" key="3">
    <source>
        <dbReference type="Proteomes" id="UP000673552"/>
    </source>
</evidence>
<reference evidence="2 3" key="1">
    <citation type="submission" date="2021-03" db="EMBL/GenBank/DDBJ databases">
        <title>Leishmania (Mundinia) martiniquensis Genome sequencing and assembly.</title>
        <authorList>
            <person name="Almutairi H."/>
            <person name="Gatherer D."/>
        </authorList>
    </citation>
    <scope>NUCLEOTIDE SEQUENCE [LARGE SCALE GENOMIC DNA]</scope>
    <source>
        <strain evidence="2">LSCM1</strain>
    </source>
</reference>
<dbReference type="GeneID" id="92517180"/>
<feature type="compositionally biased region" description="Low complexity" evidence="1">
    <location>
        <begin position="279"/>
        <end position="300"/>
    </location>
</feature>
<feature type="region of interest" description="Disordered" evidence="1">
    <location>
        <begin position="260"/>
        <end position="300"/>
    </location>
</feature>
<proteinExistence type="predicted"/>
<feature type="compositionally biased region" description="Pro residues" evidence="1">
    <location>
        <begin position="433"/>
        <end position="443"/>
    </location>
</feature>
<feature type="region of interest" description="Disordered" evidence="1">
    <location>
        <begin position="425"/>
        <end position="446"/>
    </location>
</feature>
<dbReference type="OrthoDB" id="267149at2759"/>
<dbReference type="EMBL" id="JAFEUZ010000007">
    <property type="protein sequence ID" value="KAG5486173.1"/>
    <property type="molecule type" value="Genomic_DNA"/>
</dbReference>
<feature type="region of interest" description="Disordered" evidence="1">
    <location>
        <begin position="496"/>
        <end position="520"/>
    </location>
</feature>
<dbReference type="KEGG" id="lmat:92517180"/>
<evidence type="ECO:0000313" key="2">
    <source>
        <dbReference type="EMBL" id="KAG5486173.1"/>
    </source>
</evidence>
<comment type="caution">
    <text evidence="2">The sequence shown here is derived from an EMBL/GenBank/DDBJ whole genome shotgun (WGS) entry which is preliminary data.</text>
</comment>